<dbReference type="PROSITE" id="PS51725">
    <property type="entry name" value="ABM"/>
    <property type="match status" value="1"/>
</dbReference>
<dbReference type="Gene3D" id="3.30.70.100">
    <property type="match status" value="1"/>
</dbReference>
<proteinExistence type="predicted"/>
<dbReference type="Pfam" id="PF03992">
    <property type="entry name" value="ABM"/>
    <property type="match status" value="1"/>
</dbReference>
<organism evidence="2 3">
    <name type="scientific">Nocardia mexicana</name>
    <dbReference type="NCBI Taxonomy" id="279262"/>
    <lineage>
        <taxon>Bacteria</taxon>
        <taxon>Bacillati</taxon>
        <taxon>Actinomycetota</taxon>
        <taxon>Actinomycetes</taxon>
        <taxon>Mycobacteriales</taxon>
        <taxon>Nocardiaceae</taxon>
        <taxon>Nocardia</taxon>
    </lineage>
</organism>
<dbReference type="RefSeq" id="WP_068022901.1">
    <property type="nucleotide sequence ID" value="NZ_QQAZ01000008.1"/>
</dbReference>
<keyword evidence="2" id="KW-0503">Monooxygenase</keyword>
<evidence type="ECO:0000313" key="3">
    <source>
        <dbReference type="Proteomes" id="UP000255355"/>
    </source>
</evidence>
<dbReference type="InterPro" id="IPR007138">
    <property type="entry name" value="ABM_dom"/>
</dbReference>
<keyword evidence="2" id="KW-0560">Oxidoreductase</keyword>
<keyword evidence="3" id="KW-1185">Reference proteome</keyword>
<dbReference type="STRING" id="1210089.GCA_001613165_04519"/>
<dbReference type="EMBL" id="QQAZ01000008">
    <property type="protein sequence ID" value="RDI48565.1"/>
    <property type="molecule type" value="Genomic_DNA"/>
</dbReference>
<dbReference type="OrthoDB" id="287932at2"/>
<dbReference type="GO" id="GO:0004497">
    <property type="term" value="F:monooxygenase activity"/>
    <property type="evidence" value="ECO:0007669"/>
    <property type="project" value="UniProtKB-KW"/>
</dbReference>
<comment type="caution">
    <text evidence="2">The sequence shown here is derived from an EMBL/GenBank/DDBJ whole genome shotgun (WGS) entry which is preliminary data.</text>
</comment>
<reference evidence="2 3" key="1">
    <citation type="submission" date="2018-07" db="EMBL/GenBank/DDBJ databases">
        <title>Genomic Encyclopedia of Type Strains, Phase IV (KMG-IV): sequencing the most valuable type-strain genomes for metagenomic binning, comparative biology and taxonomic classification.</title>
        <authorList>
            <person name="Goeker M."/>
        </authorList>
    </citation>
    <scope>NUCLEOTIDE SEQUENCE [LARGE SCALE GENOMIC DNA]</scope>
    <source>
        <strain evidence="2 3">DSM 44952</strain>
    </source>
</reference>
<dbReference type="SUPFAM" id="SSF54909">
    <property type="entry name" value="Dimeric alpha+beta barrel"/>
    <property type="match status" value="1"/>
</dbReference>
<protein>
    <submittedName>
        <fullName evidence="2">Antibiotic biosynthesis monooxygenase</fullName>
    </submittedName>
</protein>
<gene>
    <name evidence="2" type="ORF">DFR68_108401</name>
</gene>
<dbReference type="Proteomes" id="UP000255355">
    <property type="component" value="Unassembled WGS sequence"/>
</dbReference>
<sequence length="93" mass="10300">MLIVAGYLRVTDRDRYLARCRPVVEAARAAEGCLDYSLGADLLELDRVNVYERWATRAAVEAFRGSGPGDELSAQITAADVREFSCETEEKLS</sequence>
<feature type="domain" description="ABM" evidence="1">
    <location>
        <begin position="2"/>
        <end position="90"/>
    </location>
</feature>
<evidence type="ECO:0000313" key="2">
    <source>
        <dbReference type="EMBL" id="RDI48565.1"/>
    </source>
</evidence>
<accession>A0A370GY14</accession>
<dbReference type="AlphaFoldDB" id="A0A370GY14"/>
<dbReference type="InterPro" id="IPR011008">
    <property type="entry name" value="Dimeric_a/b-barrel"/>
</dbReference>
<evidence type="ECO:0000259" key="1">
    <source>
        <dbReference type="PROSITE" id="PS51725"/>
    </source>
</evidence>
<name>A0A370GY14_9NOCA</name>